<sequence>MSQNVTIPAKELRSGDMMNLFGQLIRVVATADTPGQPGILTVYRSGAEFTIPAEQRVTVRRADNAS</sequence>
<protein>
    <submittedName>
        <fullName evidence="1">Uncharacterized protein</fullName>
    </submittedName>
</protein>
<dbReference type="RefSeq" id="WP_006129729.1">
    <property type="nucleotide sequence ID" value="NZ_AOHP01000004.1"/>
</dbReference>
<name>M3C421_STREZ</name>
<organism evidence="1 2">
    <name type="scientific">Streptomyces gancidicus BKS 13-15</name>
    <dbReference type="NCBI Taxonomy" id="1284664"/>
    <lineage>
        <taxon>Bacteria</taxon>
        <taxon>Bacillati</taxon>
        <taxon>Actinomycetota</taxon>
        <taxon>Actinomycetes</taxon>
        <taxon>Kitasatosporales</taxon>
        <taxon>Streptomycetaceae</taxon>
        <taxon>Streptomyces</taxon>
        <taxon>Streptomyces pseudogriseolus group</taxon>
    </lineage>
</organism>
<dbReference type="Proteomes" id="UP000011732">
    <property type="component" value="Unassembled WGS sequence"/>
</dbReference>
<accession>M3C421</accession>
<evidence type="ECO:0000313" key="1">
    <source>
        <dbReference type="EMBL" id="EMF31124.1"/>
    </source>
</evidence>
<gene>
    <name evidence="1" type="ORF">H114_00807</name>
</gene>
<dbReference type="EMBL" id="AOHP01000004">
    <property type="protein sequence ID" value="EMF31124.1"/>
    <property type="molecule type" value="Genomic_DNA"/>
</dbReference>
<comment type="caution">
    <text evidence="1">The sequence shown here is derived from an EMBL/GenBank/DDBJ whole genome shotgun (WGS) entry which is preliminary data.</text>
</comment>
<keyword evidence="2" id="KW-1185">Reference proteome</keyword>
<dbReference type="OrthoDB" id="9880312at2"/>
<proteinExistence type="predicted"/>
<dbReference type="AlphaFoldDB" id="M3C421"/>
<reference evidence="1 2" key="1">
    <citation type="journal article" date="2013" name="Genome Announc.">
        <title>Draft Genome Sequence of Streptomyces gancidicus Strain BKS 13-15.</title>
        <authorList>
            <person name="Kumar S."/>
            <person name="Kaur N."/>
            <person name="Singh N.K."/>
            <person name="Raghava G.P."/>
            <person name="Mayilraj S."/>
        </authorList>
    </citation>
    <scope>NUCLEOTIDE SEQUENCE [LARGE SCALE GENOMIC DNA]</scope>
    <source>
        <strain evidence="1 2">BKS 13-15</strain>
    </source>
</reference>
<evidence type="ECO:0000313" key="2">
    <source>
        <dbReference type="Proteomes" id="UP000011732"/>
    </source>
</evidence>
<dbReference type="PATRIC" id="fig|1284664.3.peg.166"/>